<protein>
    <submittedName>
        <fullName evidence="5">PRTRC system ParB family protein</fullName>
    </submittedName>
</protein>
<dbReference type="Proteomes" id="UP000253204">
    <property type="component" value="Unassembled WGS sequence"/>
</dbReference>
<accession>A0A368UB33</accession>
<dbReference type="OrthoDB" id="9796891at2"/>
<feature type="compositionally biased region" description="Low complexity" evidence="3">
    <location>
        <begin position="354"/>
        <end position="368"/>
    </location>
</feature>
<dbReference type="Pfam" id="PF02195">
    <property type="entry name" value="ParB_N"/>
    <property type="match status" value="1"/>
</dbReference>
<feature type="region of interest" description="Disordered" evidence="3">
    <location>
        <begin position="591"/>
        <end position="625"/>
    </location>
</feature>
<proteinExistence type="inferred from homology"/>
<dbReference type="PANTHER" id="PTHR33375:SF1">
    <property type="entry name" value="CHROMOSOME-PARTITIONING PROTEIN PARB-RELATED"/>
    <property type="match status" value="1"/>
</dbReference>
<dbReference type="SUPFAM" id="SSF110849">
    <property type="entry name" value="ParB/Sulfiredoxin"/>
    <property type="match status" value="1"/>
</dbReference>
<keyword evidence="6" id="KW-1185">Reference proteome</keyword>
<dbReference type="Gene3D" id="1.10.10.2830">
    <property type="match status" value="1"/>
</dbReference>
<dbReference type="Gene3D" id="3.90.1530.30">
    <property type="match status" value="1"/>
</dbReference>
<dbReference type="InterPro" id="IPR022396">
    <property type="entry name" value="PRTRC_ParB"/>
</dbReference>
<dbReference type="NCBIfam" id="TIGR03734">
    <property type="entry name" value="PRTRC_parB"/>
    <property type="match status" value="1"/>
</dbReference>
<feature type="domain" description="ParB-like N-terminal" evidence="4">
    <location>
        <begin position="12"/>
        <end position="105"/>
    </location>
</feature>
<evidence type="ECO:0000256" key="3">
    <source>
        <dbReference type="SAM" id="MobiDB-lite"/>
    </source>
</evidence>
<keyword evidence="2" id="KW-0159">Chromosome partition</keyword>
<dbReference type="EMBL" id="QPIJ01000001">
    <property type="protein sequence ID" value="RCV93896.1"/>
    <property type="molecule type" value="Genomic_DNA"/>
</dbReference>
<dbReference type="GO" id="GO:0005694">
    <property type="term" value="C:chromosome"/>
    <property type="evidence" value="ECO:0007669"/>
    <property type="project" value="TreeGrafter"/>
</dbReference>
<evidence type="ECO:0000256" key="1">
    <source>
        <dbReference type="ARBA" id="ARBA00006295"/>
    </source>
</evidence>
<comment type="caution">
    <text evidence="5">The sequence shown here is derived from an EMBL/GenBank/DDBJ whole genome shotgun (WGS) entry which is preliminary data.</text>
</comment>
<dbReference type="SMART" id="SM00470">
    <property type="entry name" value="ParB"/>
    <property type="match status" value="1"/>
</dbReference>
<dbReference type="Pfam" id="PF17762">
    <property type="entry name" value="HTH_ParB"/>
    <property type="match status" value="1"/>
</dbReference>
<dbReference type="AlphaFoldDB" id="A0A368UB33"/>
<dbReference type="InterPro" id="IPR003115">
    <property type="entry name" value="ParB_N"/>
</dbReference>
<evidence type="ECO:0000256" key="2">
    <source>
        <dbReference type="ARBA" id="ARBA00022829"/>
    </source>
</evidence>
<feature type="region of interest" description="Disordered" evidence="3">
    <location>
        <begin position="354"/>
        <end position="387"/>
    </location>
</feature>
<sequence>MTAQANEQNSLQHLALDKVHRSTRLNPRKHRNAAVFAEILESIRERGVLQPIIVRPSLDHEGMFEVVAGDTRFEASVTLGLDSIPASIQLLNDYDAKLVAATENLKRADLSPIEEAWLAADMMEAHHQNHEEARKQLGWTRSKLDNRLLLSHCCEAVSAALIDGTIKIGHAEIMAPMSEKNQIKVLTRIIEDEMTVEFARQRLKKVHPYIKDACFPTDACQTCRHNSVSNTDLFDAEENAQKAQCFEPACWAEKTKTQLDIIVSDARQEYGVAHLDTEVTANGYKLIVASGDDGVGQAQAMSCPTCEHYGSVISTGFGQEGQPTNGVCFNMACHTDMREAYAKVVNAVSEEAPASAAQDAQATPASPSTGKAGKKSDASKTKPAQLRKGVKRAAFNRFASITEHAITKNPVMGLAISLVELTKAVMSATDTKTSERAKQVIQNLGGDTTLLRSQTNEPELVVSLSRVEGKSLINAMIEISAMMAFQTDSTDQFEASKAGRTNLAILKETQANTAEWDAVDQTYLDAQTKGAILIDARESGFAEAYDEANKKGAFNDLTKKKMPEIKEALLSFTEFDWRGYEPHGFTLGYYGYAPSTETEDAAPTEAAQPESQSDDQGQTEEQQAA</sequence>
<gene>
    <name evidence="5" type="ORF">DU506_01685</name>
</gene>
<dbReference type="RefSeq" id="WP_114485224.1">
    <property type="nucleotide sequence ID" value="NZ_CBCSHM010000001.1"/>
</dbReference>
<dbReference type="InterPro" id="IPR036086">
    <property type="entry name" value="ParB/Sulfiredoxin_sf"/>
</dbReference>
<dbReference type="PANTHER" id="PTHR33375">
    <property type="entry name" value="CHROMOSOME-PARTITIONING PROTEIN PARB-RELATED"/>
    <property type="match status" value="1"/>
</dbReference>
<evidence type="ECO:0000259" key="4">
    <source>
        <dbReference type="SMART" id="SM00470"/>
    </source>
</evidence>
<feature type="compositionally biased region" description="Polar residues" evidence="3">
    <location>
        <begin position="614"/>
        <end position="625"/>
    </location>
</feature>
<dbReference type="GO" id="GO:0003677">
    <property type="term" value="F:DNA binding"/>
    <property type="evidence" value="ECO:0007669"/>
    <property type="project" value="InterPro"/>
</dbReference>
<organism evidence="5 6">
    <name type="scientific">Vreelandella rituensis</name>
    <dbReference type="NCBI Taxonomy" id="2282306"/>
    <lineage>
        <taxon>Bacteria</taxon>
        <taxon>Pseudomonadati</taxon>
        <taxon>Pseudomonadota</taxon>
        <taxon>Gammaproteobacteria</taxon>
        <taxon>Oceanospirillales</taxon>
        <taxon>Halomonadaceae</taxon>
        <taxon>Vreelandella</taxon>
    </lineage>
</organism>
<reference evidence="5 6" key="1">
    <citation type="submission" date="2018-07" db="EMBL/GenBank/DDBJ databases">
        <title>Halomonas rutogse sp. nov., isolated from Lake TangqianCo on Tibetan Plateau.</title>
        <authorList>
            <person name="Lu H."/>
            <person name="Xing P."/>
            <person name="Wu Q."/>
        </authorList>
    </citation>
    <scope>NUCLEOTIDE SEQUENCE [LARGE SCALE GENOMIC DNA]</scope>
    <source>
        <strain evidence="5 6">TQ8S</strain>
    </source>
</reference>
<comment type="similarity">
    <text evidence="1">Belongs to the ParB family.</text>
</comment>
<dbReference type="InterPro" id="IPR050336">
    <property type="entry name" value="Chromosome_partition/occlusion"/>
</dbReference>
<dbReference type="GO" id="GO:0007059">
    <property type="term" value="P:chromosome segregation"/>
    <property type="evidence" value="ECO:0007669"/>
    <property type="project" value="UniProtKB-KW"/>
</dbReference>
<evidence type="ECO:0000313" key="6">
    <source>
        <dbReference type="Proteomes" id="UP000253204"/>
    </source>
</evidence>
<dbReference type="InterPro" id="IPR041468">
    <property type="entry name" value="HTH_ParB/Spo0J"/>
</dbReference>
<evidence type="ECO:0000313" key="5">
    <source>
        <dbReference type="EMBL" id="RCV93896.1"/>
    </source>
</evidence>
<dbReference type="NCBIfam" id="TIGR00180">
    <property type="entry name" value="parB_part"/>
    <property type="match status" value="1"/>
</dbReference>
<dbReference type="InterPro" id="IPR004437">
    <property type="entry name" value="ParB/RepB/Spo0J"/>
</dbReference>
<name>A0A368UB33_9GAMM</name>